<sequence>MGIYHLRNCGITVHIIKHGKTIRKPFFVLPKQSVNGTARAITNDVGKLKNCPFIQHSVYMEQVESTLKNIVQEMSIGAHQNLRSNLR</sequence>
<name>A0ABR0ANC9_9CRUS</name>
<reference evidence="1 2" key="1">
    <citation type="journal article" date="2023" name="Nucleic Acids Res.">
        <title>The hologenome of Daphnia magna reveals possible DNA methylation and microbiome-mediated evolution of the host genome.</title>
        <authorList>
            <person name="Chaturvedi A."/>
            <person name="Li X."/>
            <person name="Dhandapani V."/>
            <person name="Marshall H."/>
            <person name="Kissane S."/>
            <person name="Cuenca-Cambronero M."/>
            <person name="Asole G."/>
            <person name="Calvet F."/>
            <person name="Ruiz-Romero M."/>
            <person name="Marangio P."/>
            <person name="Guigo R."/>
            <person name="Rago D."/>
            <person name="Mirbahai L."/>
            <person name="Eastwood N."/>
            <person name="Colbourne J.K."/>
            <person name="Zhou J."/>
            <person name="Mallon E."/>
            <person name="Orsini L."/>
        </authorList>
    </citation>
    <scope>NUCLEOTIDE SEQUENCE [LARGE SCALE GENOMIC DNA]</scope>
    <source>
        <strain evidence="1">LRV0_1</strain>
    </source>
</reference>
<evidence type="ECO:0000313" key="2">
    <source>
        <dbReference type="Proteomes" id="UP001234178"/>
    </source>
</evidence>
<dbReference type="EMBL" id="JAOYFB010000038">
    <property type="protein sequence ID" value="KAK4026629.1"/>
    <property type="molecule type" value="Genomic_DNA"/>
</dbReference>
<accession>A0ABR0ANC9</accession>
<keyword evidence="2" id="KW-1185">Reference proteome</keyword>
<protein>
    <submittedName>
        <fullName evidence="1">Uncharacterized protein</fullName>
    </submittedName>
</protein>
<organism evidence="1 2">
    <name type="scientific">Daphnia magna</name>
    <dbReference type="NCBI Taxonomy" id="35525"/>
    <lineage>
        <taxon>Eukaryota</taxon>
        <taxon>Metazoa</taxon>
        <taxon>Ecdysozoa</taxon>
        <taxon>Arthropoda</taxon>
        <taxon>Crustacea</taxon>
        <taxon>Branchiopoda</taxon>
        <taxon>Diplostraca</taxon>
        <taxon>Cladocera</taxon>
        <taxon>Anomopoda</taxon>
        <taxon>Daphniidae</taxon>
        <taxon>Daphnia</taxon>
    </lineage>
</organism>
<gene>
    <name evidence="1" type="ORF">OUZ56_015631</name>
</gene>
<comment type="caution">
    <text evidence="1">The sequence shown here is derived from an EMBL/GenBank/DDBJ whole genome shotgun (WGS) entry which is preliminary data.</text>
</comment>
<dbReference type="Proteomes" id="UP001234178">
    <property type="component" value="Unassembled WGS sequence"/>
</dbReference>
<evidence type="ECO:0000313" key="1">
    <source>
        <dbReference type="EMBL" id="KAK4026629.1"/>
    </source>
</evidence>
<proteinExistence type="predicted"/>